<accession>A0AAV4V9K2</accession>
<name>A0AAV4V9K2_9ARAC</name>
<protein>
    <submittedName>
        <fullName evidence="1">Uncharacterized protein</fullName>
    </submittedName>
</protein>
<keyword evidence="2" id="KW-1185">Reference proteome</keyword>
<dbReference type="AlphaFoldDB" id="A0AAV4V9K2"/>
<evidence type="ECO:0000313" key="2">
    <source>
        <dbReference type="Proteomes" id="UP001054837"/>
    </source>
</evidence>
<evidence type="ECO:0000313" key="1">
    <source>
        <dbReference type="EMBL" id="GIY66165.1"/>
    </source>
</evidence>
<proteinExistence type="predicted"/>
<dbReference type="Proteomes" id="UP001054837">
    <property type="component" value="Unassembled WGS sequence"/>
</dbReference>
<reference evidence="1 2" key="1">
    <citation type="submission" date="2021-06" db="EMBL/GenBank/DDBJ databases">
        <title>Caerostris darwini draft genome.</title>
        <authorList>
            <person name="Kono N."/>
            <person name="Arakawa K."/>
        </authorList>
    </citation>
    <scope>NUCLEOTIDE SEQUENCE [LARGE SCALE GENOMIC DNA]</scope>
</reference>
<sequence length="87" mass="9597">MQSLKAERWQRTYSKSTCRRFSTSPNYAFGDGNAGWPLSEEGGEGVTGINNSGIYSNLEIAWVLRGFGTFWNEVVISDVNSNAEVSP</sequence>
<gene>
    <name evidence="1" type="ORF">CDAR_547411</name>
</gene>
<organism evidence="1 2">
    <name type="scientific">Caerostris darwini</name>
    <dbReference type="NCBI Taxonomy" id="1538125"/>
    <lineage>
        <taxon>Eukaryota</taxon>
        <taxon>Metazoa</taxon>
        <taxon>Ecdysozoa</taxon>
        <taxon>Arthropoda</taxon>
        <taxon>Chelicerata</taxon>
        <taxon>Arachnida</taxon>
        <taxon>Araneae</taxon>
        <taxon>Araneomorphae</taxon>
        <taxon>Entelegynae</taxon>
        <taxon>Araneoidea</taxon>
        <taxon>Araneidae</taxon>
        <taxon>Caerostris</taxon>
    </lineage>
</organism>
<comment type="caution">
    <text evidence="1">The sequence shown here is derived from an EMBL/GenBank/DDBJ whole genome shotgun (WGS) entry which is preliminary data.</text>
</comment>
<dbReference type="EMBL" id="BPLQ01012545">
    <property type="protein sequence ID" value="GIY66165.1"/>
    <property type="molecule type" value="Genomic_DNA"/>
</dbReference>